<dbReference type="NCBIfam" id="TIGR02606">
    <property type="entry name" value="antidote_CC2985"/>
    <property type="match status" value="1"/>
</dbReference>
<accession>A0A2N5CYE2</accession>
<dbReference type="Gene3D" id="6.10.10.120">
    <property type="entry name" value="Antitoxin ParD1-like"/>
    <property type="match status" value="1"/>
</dbReference>
<evidence type="ECO:0000313" key="2">
    <source>
        <dbReference type="Proteomes" id="UP000234479"/>
    </source>
</evidence>
<gene>
    <name evidence="1" type="ORF">SGCZBJ_24600</name>
</gene>
<dbReference type="InterPro" id="IPR038296">
    <property type="entry name" value="ParD_sf"/>
</dbReference>
<evidence type="ECO:0000313" key="1">
    <source>
        <dbReference type="EMBL" id="PLR18820.1"/>
    </source>
</evidence>
<reference evidence="1 2" key="1">
    <citation type="submission" date="2017-12" db="EMBL/GenBank/DDBJ databases">
        <title>The genome sequence of Caulobacter sp. 410.</title>
        <authorList>
            <person name="Gao J."/>
            <person name="Mao X."/>
            <person name="Sun J."/>
        </authorList>
    </citation>
    <scope>NUCLEOTIDE SEQUENCE [LARGE SCALE GENOMIC DNA]</scope>
    <source>
        <strain evidence="1 2">410</strain>
    </source>
</reference>
<protein>
    <submittedName>
        <fullName evidence="1">Type II toxin-antitoxin system ParD family antitoxin</fullName>
    </submittedName>
</protein>
<keyword evidence="2" id="KW-1185">Reference proteome</keyword>
<dbReference type="EMBL" id="PJRS01000049">
    <property type="protein sequence ID" value="PLR18820.1"/>
    <property type="molecule type" value="Genomic_DNA"/>
</dbReference>
<dbReference type="RefSeq" id="WP_101711142.1">
    <property type="nucleotide sequence ID" value="NZ_PJRS01000049.1"/>
</dbReference>
<dbReference type="InterPro" id="IPR022789">
    <property type="entry name" value="ParD"/>
</dbReference>
<name>A0A2N5CYE2_9CAUL</name>
<dbReference type="Pfam" id="PF03693">
    <property type="entry name" value="ParD_antitoxin"/>
    <property type="match status" value="1"/>
</dbReference>
<comment type="caution">
    <text evidence="1">The sequence shown here is derived from an EMBL/GenBank/DDBJ whole genome shotgun (WGS) entry which is preliminary data.</text>
</comment>
<dbReference type="AlphaFoldDB" id="A0A2N5CYE2"/>
<sequence length="87" mass="9659">MTIQVKLTPALEKFAEDCVADGRFGDVNEVVEASLRLLQHQEQKRQAFLQSLKDAEDEADRGEVFTLEEVMADLDAIIEAAEAHAAE</sequence>
<dbReference type="OrthoDB" id="9815501at2"/>
<organism evidence="1 2">
    <name type="scientific">Caulobacter zeae</name>
    <dbReference type="NCBI Taxonomy" id="2055137"/>
    <lineage>
        <taxon>Bacteria</taxon>
        <taxon>Pseudomonadati</taxon>
        <taxon>Pseudomonadota</taxon>
        <taxon>Alphaproteobacteria</taxon>
        <taxon>Caulobacterales</taxon>
        <taxon>Caulobacteraceae</taxon>
        <taxon>Caulobacter</taxon>
    </lineage>
</organism>
<proteinExistence type="predicted"/>
<dbReference type="Proteomes" id="UP000234479">
    <property type="component" value="Unassembled WGS sequence"/>
</dbReference>